<keyword evidence="6 12" id="KW-0946">Virion</keyword>
<feature type="compositionally biased region" description="Pro residues" evidence="13">
    <location>
        <begin position="454"/>
        <end position="471"/>
    </location>
</feature>
<keyword evidence="4 12" id="KW-0547">Nucleotide-binding</keyword>
<proteinExistence type="evidence at transcript level"/>
<keyword evidence="7 12" id="KW-0805">Transcription regulation</keyword>
<reference evidence="14 15" key="1">
    <citation type="journal article" date="2019" name="Arch. Virol.">
        <title>Isolation and complete genome sequence analysis of a novel ovine adenovirus type representing a possible new mastadenovirus species.</title>
        <authorList>
            <person name="Vidovszky M.Z."/>
            <person name="Szeredi L."/>
            <person name="Doszpoly A."/>
            <person name="Harrach B."/>
            <person name="Hornyak A."/>
        </authorList>
    </citation>
    <scope>NUCLEOTIDE SEQUENCE [LARGE SCALE GENOMIC DNA]</scope>
    <source>
        <strain evidence="14 15">7508</strain>
    </source>
</reference>
<keyword evidence="10 12" id="KW-0804">Transcription</keyword>
<keyword evidence="5 12" id="KW-0067">ATP-binding</keyword>
<dbReference type="GO" id="GO:0044423">
    <property type="term" value="C:virion component"/>
    <property type="evidence" value="ECO:0007669"/>
    <property type="project" value="UniProtKB-UniRule"/>
</dbReference>
<dbReference type="EMBL" id="MK518392">
    <property type="protein sequence ID" value="QDZ17458.1"/>
    <property type="molecule type" value="Genomic_DNA"/>
</dbReference>
<evidence type="ECO:0000256" key="7">
    <source>
        <dbReference type="ARBA" id="ARBA00023015"/>
    </source>
</evidence>
<evidence type="ECO:0000256" key="1">
    <source>
        <dbReference type="ARBA" id="ARBA00022553"/>
    </source>
</evidence>
<gene>
    <name evidence="12" type="primary">IVa2</name>
</gene>
<evidence type="ECO:0000256" key="4">
    <source>
        <dbReference type="ARBA" id="ARBA00022741"/>
    </source>
</evidence>
<keyword evidence="3 12" id="KW-1188">Viral release from host cell</keyword>
<feature type="compositionally biased region" description="Basic residues" evidence="13">
    <location>
        <begin position="29"/>
        <end position="40"/>
    </location>
</feature>
<keyword evidence="9 12" id="KW-0010">Activator</keyword>
<dbReference type="GO" id="GO:0019083">
    <property type="term" value="P:viral transcription"/>
    <property type="evidence" value="ECO:0007669"/>
    <property type="project" value="UniProtKB-UniRule"/>
</dbReference>
<dbReference type="GO" id="GO:0003677">
    <property type="term" value="F:DNA binding"/>
    <property type="evidence" value="ECO:0007669"/>
    <property type="project" value="UniProtKB-UniRule"/>
</dbReference>
<comment type="induction">
    <text evidence="12">Expressed in the intermediate phase of the viral replicative cycle.</text>
</comment>
<evidence type="ECO:0000256" key="3">
    <source>
        <dbReference type="ARBA" id="ARBA00022612"/>
    </source>
</evidence>
<dbReference type="SUPFAM" id="SSF52540">
    <property type="entry name" value="P-loop containing nucleoside triphosphate hydrolases"/>
    <property type="match status" value="1"/>
</dbReference>
<dbReference type="InterPro" id="IPR027417">
    <property type="entry name" value="P-loop_NTPase"/>
</dbReference>
<evidence type="ECO:0000256" key="12">
    <source>
        <dbReference type="HAMAP-Rule" id="MF_04057"/>
    </source>
</evidence>
<evidence type="ECO:0000256" key="5">
    <source>
        <dbReference type="ARBA" id="ARBA00022840"/>
    </source>
</evidence>
<comment type="subunit">
    <text evidence="12">Homodimer. Part of a genome packaging complex composed of packaging proteins 1, 2 and 3; this complex specifically binds to the packaging sequence on the left end of viral genomic DNA and performs packaging of the viral genome. Interacts with protein 33K.</text>
</comment>
<keyword evidence="2 12" id="KW-1048">Host nucleus</keyword>
<feature type="region of interest" description="Disordered" evidence="13">
    <location>
        <begin position="1"/>
        <end position="69"/>
    </location>
</feature>
<protein>
    <recommendedName>
        <fullName evidence="12">Packaging protein 1</fullName>
    </recommendedName>
    <alternativeName>
        <fullName evidence="12">Packaging protein IVa2</fullName>
    </alternativeName>
</protein>
<dbReference type="InterPro" id="IPR003389">
    <property type="entry name" value="Adeno_IVa2"/>
</dbReference>
<evidence type="ECO:0000256" key="6">
    <source>
        <dbReference type="ARBA" id="ARBA00022844"/>
    </source>
</evidence>
<dbReference type="Proteomes" id="UP000501954">
    <property type="component" value="Segment"/>
</dbReference>
<evidence type="ECO:0000256" key="8">
    <source>
        <dbReference type="ARBA" id="ARBA00023125"/>
    </source>
</evidence>
<comment type="function">
    <text evidence="12">Component of the packaging machinery which encapsidates the viral DNA into preformed capsids and transcriptional activator of the viral major late promoter (MLP). Binds, along with packaging proteins 2 and 3, to the specific packaging sequence on the left end of viral genomic DNA and displays ATPase activity thereby providing the power stroke of the packaging machinery. The activity of packaging protein IVa2 is stimulated by protein 33K which acts as a terminase. May be the protein that pumps DNA into the capsid powered by ATP hydrolysis. Specifically binds to the 5'-CG-3' nucleotides of the repeats making up the packaging sequence. Component of the DEF-A and DEF-B transcription factors that bind downstream elements of the major late promoter (MLP), and stimulate transcription from the MLP after initiation of viral DNA replication. DEF-A is a heterodimer packaging proteins 1 and 2 and DEF-B is a homodimer of packaging protein 1.</text>
</comment>
<dbReference type="GO" id="GO:0044095">
    <property type="term" value="C:host cell nucleoplasm"/>
    <property type="evidence" value="ECO:0007669"/>
    <property type="project" value="UniProtKB-SubCell"/>
</dbReference>
<dbReference type="Pfam" id="PF02456">
    <property type="entry name" value="Adeno_IVa2"/>
    <property type="match status" value="1"/>
</dbReference>
<feature type="region of interest" description="Disordered" evidence="13">
    <location>
        <begin position="443"/>
        <end position="471"/>
    </location>
</feature>
<feature type="binding site" evidence="12">
    <location>
        <begin position="170"/>
        <end position="177"/>
    </location>
    <ligand>
        <name>ATP</name>
        <dbReference type="ChEBI" id="CHEBI:30616"/>
    </ligand>
</feature>
<keyword evidence="11 12" id="KW-0231">Viral genome packaging</keyword>
<comment type="subcellular location">
    <subcellularLocation>
        <location evidence="12">Virion</location>
    </subcellularLocation>
    <subcellularLocation>
        <location evidence="12">Host nucleus</location>
        <location evidence="12">Host nucleoplasm</location>
    </subcellularLocation>
    <subcellularLocation>
        <location evidence="12">Host nucleus</location>
        <location evidence="12">Host nucleolus</location>
    </subcellularLocation>
    <text evidence="12">Located at a unique vertex of the capsid. Present in about 6-8 copies per virion.</text>
</comment>
<name>A0A5B8MAG6_9ADEN</name>
<feature type="compositionally biased region" description="Basic residues" evidence="13">
    <location>
        <begin position="1"/>
        <end position="11"/>
    </location>
</feature>
<dbReference type="GO" id="GO:0006355">
    <property type="term" value="P:regulation of DNA-templated transcription"/>
    <property type="evidence" value="ECO:0007669"/>
    <property type="project" value="UniProtKB-UniRule"/>
</dbReference>
<evidence type="ECO:0000313" key="15">
    <source>
        <dbReference type="Proteomes" id="UP000501954"/>
    </source>
</evidence>
<dbReference type="GO" id="GO:0005524">
    <property type="term" value="F:ATP binding"/>
    <property type="evidence" value="ECO:0007669"/>
    <property type="project" value="UniProtKB-UniRule"/>
</dbReference>
<dbReference type="GO" id="GO:0006351">
    <property type="term" value="P:DNA-templated transcription"/>
    <property type="evidence" value="ECO:0007669"/>
    <property type="project" value="UniProtKB-UniRule"/>
</dbReference>
<evidence type="ECO:0000256" key="13">
    <source>
        <dbReference type="SAM" id="MobiDB-lite"/>
    </source>
</evidence>
<keyword evidence="1 12" id="KW-0597">Phosphoprotein</keyword>
<evidence type="ECO:0000256" key="2">
    <source>
        <dbReference type="ARBA" id="ARBA00022562"/>
    </source>
</evidence>
<dbReference type="GO" id="GO:0098035">
    <property type="term" value="P:viral DNA genome packaging via site-specific sequence recognition"/>
    <property type="evidence" value="ECO:0007669"/>
    <property type="project" value="UniProtKB-UniRule"/>
</dbReference>
<dbReference type="GO" id="GO:0039708">
    <property type="term" value="P:nuclear capsid assembly"/>
    <property type="evidence" value="ECO:0007669"/>
    <property type="project" value="UniProtKB-UniRule"/>
</dbReference>
<organism evidence="14 15">
    <name type="scientific">Ovine adenovirus 8</name>
    <dbReference type="NCBI Taxonomy" id="2601527"/>
    <lineage>
        <taxon>Viruses</taxon>
        <taxon>Varidnaviria</taxon>
        <taxon>Bamfordvirae</taxon>
        <taxon>Preplasmiviricota</taxon>
        <taxon>Polisuviricotina</taxon>
        <taxon>Pharingeaviricetes</taxon>
        <taxon>Rowavirales</taxon>
        <taxon>Adenoviridae</taxon>
        <taxon>Mastadenovirus</taxon>
        <taxon>Mastadenovirus ovisoctavum</taxon>
    </lineage>
</organism>
<evidence type="ECO:0000256" key="9">
    <source>
        <dbReference type="ARBA" id="ARBA00023159"/>
    </source>
</evidence>
<evidence type="ECO:0000256" key="10">
    <source>
        <dbReference type="ARBA" id="ARBA00023163"/>
    </source>
</evidence>
<accession>A0A5B8MAG6</accession>
<dbReference type="HAMAP" id="MF_04057">
    <property type="entry name" value="ADV_PKG1"/>
    <property type="match status" value="1"/>
</dbReference>
<feature type="region of interest" description="DNA-binding" evidence="12">
    <location>
        <begin position="439"/>
        <end position="471"/>
    </location>
</feature>
<sequence>MDTRGRRRPLRHQPPQPPTLSRLPPARRPALHRHRDHPRPHPPALEGPHPPRHRPTPPRALQQQPPQPKRARLVLDGDTLEHVTELWERAQTLQDALRALPMAEGLKPLRGFASLDELLALGGGPLLLALADFNRRLRRALNETVPFLAPDGSCRSLNFSMQPVIGVVYGPTGCGKSQLLRNLMSTGLIQPAPETVFFVAPQVDMIPPAELLAWQTQICEGNFAPGAEGTLVPRSATLAPAFHTLSYDELTQDYNYDVTHPQNVFARAAERGPIAIILDECMEDLGRHRAVSKFFHAFPSKLHDRFPRCTGYTVLVVLHNMNPRKDLGGNIANLKIQAKLHLISPRMHPAQLNRFINIYTKALPLPITLLLKDIFAFHARHGQYDWIIYNTCPEHEALQWTYLSPSEGLVPLYLNVQCLLYDALLRIHKTLTDRARWTRYYRSHREPPSNSPFAPDPDNPPLPEPSHPSPQ</sequence>
<evidence type="ECO:0000313" key="14">
    <source>
        <dbReference type="EMBL" id="QDZ17458.1"/>
    </source>
</evidence>
<keyword evidence="8 12" id="KW-0238">DNA-binding</keyword>
<dbReference type="GO" id="GO:0044196">
    <property type="term" value="C:host cell nucleolus"/>
    <property type="evidence" value="ECO:0007669"/>
    <property type="project" value="UniProtKB-SubCell"/>
</dbReference>
<evidence type="ECO:0000256" key="11">
    <source>
        <dbReference type="ARBA" id="ARBA00023219"/>
    </source>
</evidence>
<dbReference type="GO" id="GO:0019076">
    <property type="term" value="P:viral release from host cell"/>
    <property type="evidence" value="ECO:0007669"/>
    <property type="project" value="UniProtKB-UniRule"/>
</dbReference>
<keyword evidence="15" id="KW-1185">Reference proteome</keyword>
<comment type="similarity">
    <text evidence="12">Belongs to the adenoviridae packaging protein 1 family.</text>
</comment>